<dbReference type="OrthoDB" id="9761504at2"/>
<evidence type="ECO:0000256" key="3">
    <source>
        <dbReference type="ARBA" id="ARBA00022741"/>
    </source>
</evidence>
<protein>
    <submittedName>
        <fullName evidence="10">Rhamnulokinase</fullName>
    </submittedName>
</protein>
<reference evidence="10 11" key="1">
    <citation type="submission" date="2019-06" db="EMBL/GenBank/DDBJ databases">
        <title>Saccharibacillus brassicae sp. nov., an endophytic bacterium isolated from Chinese cabbage seeds (Brassica pekinensis).</title>
        <authorList>
            <person name="Jiang L."/>
            <person name="Lee J."/>
            <person name="Kim S.W."/>
        </authorList>
    </citation>
    <scope>NUCLEOTIDE SEQUENCE [LARGE SCALE GENOMIC DNA]</scope>
    <source>
        <strain evidence="11">KCTC 43072 / ATSA2</strain>
    </source>
</reference>
<feature type="region of interest" description="Disordered" evidence="7">
    <location>
        <begin position="392"/>
        <end position="415"/>
    </location>
</feature>
<dbReference type="AlphaFoldDB" id="A0A4Y6V4H3"/>
<keyword evidence="5" id="KW-0067">ATP-binding</keyword>
<organism evidence="10 11">
    <name type="scientific">Saccharibacillus brassicae</name>
    <dbReference type="NCBI Taxonomy" id="2583377"/>
    <lineage>
        <taxon>Bacteria</taxon>
        <taxon>Bacillati</taxon>
        <taxon>Bacillota</taxon>
        <taxon>Bacilli</taxon>
        <taxon>Bacillales</taxon>
        <taxon>Paenibacillaceae</taxon>
        <taxon>Saccharibacillus</taxon>
    </lineage>
</organism>
<evidence type="ECO:0000256" key="6">
    <source>
        <dbReference type="ARBA" id="ARBA00023308"/>
    </source>
</evidence>
<dbReference type="PANTHER" id="PTHR43095">
    <property type="entry name" value="SUGAR KINASE"/>
    <property type="match status" value="1"/>
</dbReference>
<evidence type="ECO:0000256" key="7">
    <source>
        <dbReference type="SAM" id="MobiDB-lite"/>
    </source>
</evidence>
<evidence type="ECO:0000256" key="4">
    <source>
        <dbReference type="ARBA" id="ARBA00022777"/>
    </source>
</evidence>
<feature type="domain" description="Carbohydrate kinase FGGY C-terminal" evidence="9">
    <location>
        <begin position="424"/>
        <end position="614"/>
    </location>
</feature>
<dbReference type="InterPro" id="IPR013449">
    <property type="entry name" value="Rhamnulokinase"/>
</dbReference>
<dbReference type="EMBL" id="CP041217">
    <property type="protein sequence ID" value="QDH23788.1"/>
    <property type="molecule type" value="Genomic_DNA"/>
</dbReference>
<dbReference type="SUPFAM" id="SSF53067">
    <property type="entry name" value="Actin-like ATPase domain"/>
    <property type="match status" value="2"/>
</dbReference>
<evidence type="ECO:0000256" key="1">
    <source>
        <dbReference type="ARBA" id="ARBA00009156"/>
    </source>
</evidence>
<feature type="compositionally biased region" description="Gly residues" evidence="7">
    <location>
        <begin position="17"/>
        <end position="32"/>
    </location>
</feature>
<feature type="region of interest" description="Disordered" evidence="7">
    <location>
        <begin position="1"/>
        <end position="105"/>
    </location>
</feature>
<evidence type="ECO:0000259" key="9">
    <source>
        <dbReference type="Pfam" id="PF02782"/>
    </source>
</evidence>
<dbReference type="InterPro" id="IPR050406">
    <property type="entry name" value="FGGY_Carb_Kinase"/>
</dbReference>
<comment type="similarity">
    <text evidence="1">Belongs to the FGGY kinase family.</text>
</comment>
<dbReference type="InterPro" id="IPR018484">
    <property type="entry name" value="FGGY_N"/>
</dbReference>
<evidence type="ECO:0000256" key="2">
    <source>
        <dbReference type="ARBA" id="ARBA00022679"/>
    </source>
</evidence>
<evidence type="ECO:0000313" key="10">
    <source>
        <dbReference type="EMBL" id="QDH23788.1"/>
    </source>
</evidence>
<keyword evidence="11" id="KW-1185">Reference proteome</keyword>
<dbReference type="CDD" id="cd07771">
    <property type="entry name" value="ASKHA_NBD_FGGY_RhaB-like"/>
    <property type="match status" value="1"/>
</dbReference>
<evidence type="ECO:0000256" key="5">
    <source>
        <dbReference type="ARBA" id="ARBA00022840"/>
    </source>
</evidence>
<keyword evidence="6" id="KW-0684">Rhamnose metabolism</keyword>
<dbReference type="Proteomes" id="UP000316968">
    <property type="component" value="Chromosome"/>
</dbReference>
<sequence>MKPRELRAEVLNATGRGADGGVGAGGGEGAGLAGISVAAEPVGRDGAGGSGESSGDSEPKENAGAVERGESAEPNVGAGASEGAKTSVAAEPARPLGGDDGDSDPSVKRVLAVDLGASSGRVMLACYDGFKLELREIHRFDNVPIESVGGLYWDADGLFAEIVAGIRLAAAEGHPILGIGVDTWGVDYGWIGPGGELLRPPHHYRDARMARHAAKLVRRLPPREQFELTGNQPNAINTAYQLFADLEQEPQLRELAAHFLMMPDLFHYRLSGVMAAERSILSTGGLLAAGGSEPSAEVLARLGIPAALLAPVVPAGTVLGELRPDLQAQLCCGPLRVVAGASHDTASAVAAVPYGCGDAAAGGADRGAAGLSPAAGMTGTAENGAIDSAAGLSPAAGMAGSPQNPAPDSAAAQTQPASRGAAAFISCGTWSIAGIETPQPVLSDAAYECGLTNEACYGGGSRLLKNITGLWLLQECRRHWNAGGEALSHGDLAALAEAAGPADSRIDPDDPRFAAPGDMPERVRQFCRDTGQPVPGDHGELARVVLESLADAYGRAIDELESISGRRIAAVHLVGGGSRNRLLCRLTAERTGREVIAGPVEASAAGSALIQLAALGELDFGRRAEILGRSFALERYRPAAR</sequence>
<dbReference type="KEGG" id="saca:FFV09_14375"/>
<evidence type="ECO:0000259" key="8">
    <source>
        <dbReference type="Pfam" id="PF00370"/>
    </source>
</evidence>
<keyword evidence="2" id="KW-0808">Transferase</keyword>
<dbReference type="Pfam" id="PF02782">
    <property type="entry name" value="FGGY_C"/>
    <property type="match status" value="1"/>
</dbReference>
<dbReference type="GO" id="GO:0005524">
    <property type="term" value="F:ATP binding"/>
    <property type="evidence" value="ECO:0007669"/>
    <property type="project" value="UniProtKB-KW"/>
</dbReference>
<keyword evidence="4 10" id="KW-0418">Kinase</keyword>
<dbReference type="GO" id="GO:0008993">
    <property type="term" value="F:rhamnulokinase activity"/>
    <property type="evidence" value="ECO:0007669"/>
    <property type="project" value="InterPro"/>
</dbReference>
<name>A0A4Y6V4H3_SACBS</name>
<dbReference type="InterPro" id="IPR043129">
    <property type="entry name" value="ATPase_NBD"/>
</dbReference>
<gene>
    <name evidence="10" type="ORF">FFV09_14375</name>
</gene>
<proteinExistence type="inferred from homology"/>
<dbReference type="Pfam" id="PF00370">
    <property type="entry name" value="FGGY_N"/>
    <property type="match status" value="1"/>
</dbReference>
<dbReference type="InterPro" id="IPR018485">
    <property type="entry name" value="FGGY_C"/>
</dbReference>
<accession>A0A4Y6V4H3</accession>
<dbReference type="Gene3D" id="3.30.420.40">
    <property type="match status" value="2"/>
</dbReference>
<keyword evidence="3" id="KW-0547">Nucleotide-binding</keyword>
<feature type="domain" description="Carbohydrate kinase FGGY N-terminal" evidence="8">
    <location>
        <begin position="110"/>
        <end position="349"/>
    </location>
</feature>
<feature type="compositionally biased region" description="Basic and acidic residues" evidence="7">
    <location>
        <begin position="57"/>
        <end position="71"/>
    </location>
</feature>
<evidence type="ECO:0000313" key="11">
    <source>
        <dbReference type="Proteomes" id="UP000316968"/>
    </source>
</evidence>
<dbReference type="GO" id="GO:0019301">
    <property type="term" value="P:rhamnose catabolic process"/>
    <property type="evidence" value="ECO:0007669"/>
    <property type="project" value="InterPro"/>
</dbReference>